<feature type="region of interest" description="Disordered" evidence="2">
    <location>
        <begin position="345"/>
        <end position="368"/>
    </location>
</feature>
<feature type="region of interest" description="Disordered" evidence="2">
    <location>
        <begin position="580"/>
        <end position="629"/>
    </location>
</feature>
<feature type="compositionally biased region" description="Polar residues" evidence="2">
    <location>
        <begin position="148"/>
        <end position="158"/>
    </location>
</feature>
<feature type="compositionally biased region" description="Basic and acidic residues" evidence="2">
    <location>
        <begin position="612"/>
        <end position="629"/>
    </location>
</feature>
<feature type="coiled-coil region" evidence="1">
    <location>
        <begin position="370"/>
        <end position="421"/>
    </location>
</feature>
<feature type="region of interest" description="Disordered" evidence="2">
    <location>
        <begin position="15"/>
        <end position="63"/>
    </location>
</feature>
<feature type="coiled-coil region" evidence="1">
    <location>
        <begin position="68"/>
        <end position="140"/>
    </location>
</feature>
<dbReference type="AlphaFoldDB" id="A0A830HDX7"/>
<evidence type="ECO:0000256" key="2">
    <source>
        <dbReference type="SAM" id="MobiDB-lite"/>
    </source>
</evidence>
<feature type="coiled-coil region" evidence="1">
    <location>
        <begin position="266"/>
        <end position="293"/>
    </location>
</feature>
<organism evidence="3 4">
    <name type="scientific">Pycnococcus provasolii</name>
    <dbReference type="NCBI Taxonomy" id="41880"/>
    <lineage>
        <taxon>Eukaryota</taxon>
        <taxon>Viridiplantae</taxon>
        <taxon>Chlorophyta</taxon>
        <taxon>Pseudoscourfieldiophyceae</taxon>
        <taxon>Pseudoscourfieldiales</taxon>
        <taxon>Pycnococcaceae</taxon>
        <taxon>Pycnococcus</taxon>
    </lineage>
</organism>
<proteinExistence type="predicted"/>
<feature type="compositionally biased region" description="Basic and acidic residues" evidence="2">
    <location>
        <begin position="355"/>
        <end position="368"/>
    </location>
</feature>
<feature type="compositionally biased region" description="Polar residues" evidence="2">
    <location>
        <begin position="51"/>
        <end position="63"/>
    </location>
</feature>
<feature type="region of interest" description="Disordered" evidence="2">
    <location>
        <begin position="654"/>
        <end position="680"/>
    </location>
</feature>
<feature type="region of interest" description="Disordered" evidence="2">
    <location>
        <begin position="463"/>
        <end position="516"/>
    </location>
</feature>
<evidence type="ECO:0000313" key="4">
    <source>
        <dbReference type="Proteomes" id="UP000660262"/>
    </source>
</evidence>
<accession>A0A830HDX7</accession>
<sequence length="680" mass="74176">MAAATTTEVALRLPNIHDNNALSGSNNAQASARDNSRDDNLQTDRPGAAGQGSSSRPATQGVTSLSEIRRLRREQQGLQQELSTLQSTPRDTVFVAADIARHDEALVALANKLSEVKRDVSRRENELARLARTLKLAAKEATGEKTSKLSSKSVNNNRNSDEEVKNVVRVLQEKGTCGQLPPPNYAQNGADGATTFEELSTQLADLDASIIAVTHEQNTLAHIKKRLSRARQNEDGLYLDLKAKLGFIIKHKSDAELETKQLRHMESRTKKRVAEMEREISVLEARRKALLEDQHKRLEKKRQLTTYLEQRDEQRVDLLLELQGDLNKAEEEKLKAKAREVDAKKGVSVIQQSQGKDHIDSEGADSRDKLEKLQREHLKLLQQLSEIQYSGVDFSHRLMQMDTMEEQLDVTEARCKESRTALETLTEMFPPINLGLDFIRNKLDGLRSGQKVAGRTRGQSVAARAASAEEAAADTGEGRAVGFADDTGGEPLPSARGENAELASGEGDGAGAGATGAAPAASVVESLETIETKLVAMLEKINAESDANPAVAAAVASAANRVPTQTMMPATNVRVREPVAAGSGAAAAGGSRSGRGATNDEDNEPEPIEEMSASHRLAEDGRPKTVGEDVLDLLDKNRETDVAGLHQASRLRMKQIERDERRRQAKLEKEREKLARLGRA</sequence>
<protein>
    <submittedName>
        <fullName evidence="3">Uncharacterized protein</fullName>
    </submittedName>
</protein>
<feature type="region of interest" description="Disordered" evidence="2">
    <location>
        <begin position="140"/>
        <end position="161"/>
    </location>
</feature>
<name>A0A830HDX7_9CHLO</name>
<feature type="compositionally biased region" description="Low complexity" evidence="2">
    <location>
        <begin position="580"/>
        <end position="597"/>
    </location>
</feature>
<comment type="caution">
    <text evidence="3">The sequence shown here is derived from an EMBL/GenBank/DDBJ whole genome shotgun (WGS) entry which is preliminary data.</text>
</comment>
<feature type="compositionally biased region" description="Polar residues" evidence="2">
    <location>
        <begin position="17"/>
        <end position="33"/>
    </location>
</feature>
<keyword evidence="1" id="KW-0175">Coiled coil</keyword>
<evidence type="ECO:0000313" key="3">
    <source>
        <dbReference type="EMBL" id="GHP04948.1"/>
    </source>
</evidence>
<reference evidence="3" key="1">
    <citation type="submission" date="2020-10" db="EMBL/GenBank/DDBJ databases">
        <title>Unveiling of a novel bifunctional photoreceptor, Dualchrome1, isolated from a cosmopolitan green alga.</title>
        <authorList>
            <person name="Suzuki S."/>
            <person name="Kawachi M."/>
        </authorList>
    </citation>
    <scope>NUCLEOTIDE SEQUENCE</scope>
    <source>
        <strain evidence="3">NIES 2893</strain>
    </source>
</reference>
<dbReference type="Proteomes" id="UP000660262">
    <property type="component" value="Unassembled WGS sequence"/>
</dbReference>
<evidence type="ECO:0000256" key="1">
    <source>
        <dbReference type="SAM" id="Coils"/>
    </source>
</evidence>
<feature type="compositionally biased region" description="Acidic residues" evidence="2">
    <location>
        <begin position="599"/>
        <end position="609"/>
    </location>
</feature>
<dbReference type="EMBL" id="BNJQ01000009">
    <property type="protein sequence ID" value="GHP04948.1"/>
    <property type="molecule type" value="Genomic_DNA"/>
</dbReference>
<gene>
    <name evidence="3" type="ORF">PPROV_000370000</name>
</gene>
<keyword evidence="4" id="KW-1185">Reference proteome</keyword>